<accession>E6Q5U6</accession>
<keyword evidence="1" id="KW-1133">Transmembrane helix</keyword>
<evidence type="ECO:0000256" key="1">
    <source>
        <dbReference type="SAM" id="Phobius"/>
    </source>
</evidence>
<gene>
    <name evidence="2" type="ORF">CARN4_2415</name>
</gene>
<dbReference type="CDD" id="cd03801">
    <property type="entry name" value="GT4_PimA-like"/>
    <property type="match status" value="1"/>
</dbReference>
<protein>
    <submittedName>
        <fullName evidence="2">Putative Hexosyltransferase</fullName>
    </submittedName>
</protein>
<dbReference type="AlphaFoldDB" id="E6Q5U6"/>
<keyword evidence="2" id="KW-0808">Transferase</keyword>
<name>E6Q5U6_9ZZZZ</name>
<dbReference type="SUPFAM" id="SSF53756">
    <property type="entry name" value="UDP-Glycosyltransferase/glycogen phosphorylase"/>
    <property type="match status" value="1"/>
</dbReference>
<dbReference type="Pfam" id="PF13692">
    <property type="entry name" value="Glyco_trans_1_4"/>
    <property type="match status" value="1"/>
</dbReference>
<evidence type="ECO:0000313" key="2">
    <source>
        <dbReference type="EMBL" id="CBI02567.1"/>
    </source>
</evidence>
<organism evidence="2">
    <name type="scientific">mine drainage metagenome</name>
    <dbReference type="NCBI Taxonomy" id="410659"/>
    <lineage>
        <taxon>unclassified sequences</taxon>
        <taxon>metagenomes</taxon>
        <taxon>ecological metagenomes</taxon>
    </lineage>
</organism>
<dbReference type="Gene3D" id="3.40.50.2000">
    <property type="entry name" value="Glycogen Phosphorylase B"/>
    <property type="match status" value="2"/>
</dbReference>
<keyword evidence="1" id="KW-0472">Membrane</keyword>
<reference evidence="2" key="1">
    <citation type="submission" date="2009-10" db="EMBL/GenBank/DDBJ databases">
        <title>Diversity of trophic interactions inside an arsenic-rich microbial ecosystem.</title>
        <authorList>
            <person name="Bertin P.N."/>
            <person name="Heinrich-Salmeron A."/>
            <person name="Pelletier E."/>
            <person name="Goulhen-Chollet F."/>
            <person name="Arsene-Ploetze F."/>
            <person name="Gallien S."/>
            <person name="Calteau A."/>
            <person name="Vallenet D."/>
            <person name="Casiot C."/>
            <person name="Chane-Woon-Ming B."/>
            <person name="Giloteaux L."/>
            <person name="Barakat M."/>
            <person name="Bonnefoy V."/>
            <person name="Bruneel O."/>
            <person name="Chandler M."/>
            <person name="Cleiss J."/>
            <person name="Duran R."/>
            <person name="Elbaz-Poulichet F."/>
            <person name="Fonknechten N."/>
            <person name="Lauga B."/>
            <person name="Mornico D."/>
            <person name="Ortet P."/>
            <person name="Schaeffer C."/>
            <person name="Siguier P."/>
            <person name="Alexander Thil Smith A."/>
            <person name="Van Dorsselaer A."/>
            <person name="Weissenbach J."/>
            <person name="Medigue C."/>
            <person name="Le Paslier D."/>
        </authorList>
    </citation>
    <scope>NUCLEOTIDE SEQUENCE</scope>
</reference>
<dbReference type="EMBL" id="CABO01000039">
    <property type="protein sequence ID" value="CBI02567.1"/>
    <property type="molecule type" value="Genomic_DNA"/>
</dbReference>
<dbReference type="PANTHER" id="PTHR12526">
    <property type="entry name" value="GLYCOSYLTRANSFERASE"/>
    <property type="match status" value="1"/>
</dbReference>
<proteinExistence type="predicted"/>
<feature type="transmembrane region" description="Helical" evidence="1">
    <location>
        <begin position="136"/>
        <end position="155"/>
    </location>
</feature>
<sequence>MSLLQQGARRRRMAERIALVVPRCAHDALGGAEALALSVARELAGEFDLEILTTCATDYWSWANAYREGRDDVDGIAVERFPVEHPRDLAEFNRLSRRVRYRMGSTSIDEQERWMRAQGPYSPALLNALATRRHDLVLFFTYLYATTYFGLPLVAERAILLPLAHDEWPFYFPIWRPFFEKVRATIFASPEERELVQRRFRDLPIAGPVLHPSIRPGAAIAAKLPEDIPAKYILYIGRIDGAKGVADLCERFESYAQRNPASTWHLLLAGPGEPISAGSSRIRYLGVVDEETKAGLLERAALFAMPSYHESLCIALLEAWAKGVPSLVNGWNPVLVGQSRRSNGGLWYRDQAGFDAALDALDAPTRAALGRQGAAFVARTYTGDALAAVESARRSLAKVRS</sequence>
<comment type="caution">
    <text evidence="2">The sequence shown here is derived from an EMBL/GenBank/DDBJ whole genome shotgun (WGS) entry which is preliminary data.</text>
</comment>
<keyword evidence="1" id="KW-0812">Transmembrane</keyword>
<dbReference type="GO" id="GO:0016740">
    <property type="term" value="F:transferase activity"/>
    <property type="evidence" value="ECO:0007669"/>
    <property type="project" value="UniProtKB-KW"/>
</dbReference>